<evidence type="ECO:0000313" key="3">
    <source>
        <dbReference type="Proteomes" id="UP000515240"/>
    </source>
</evidence>
<name>A0A7G5EPG2_9BURK</name>
<dbReference type="Proteomes" id="UP000515240">
    <property type="component" value="Chromosome"/>
</dbReference>
<accession>A0A7G5EPG2</accession>
<protein>
    <submittedName>
        <fullName evidence="2">Uncharacterized protein</fullName>
    </submittedName>
</protein>
<keyword evidence="1" id="KW-0812">Transmembrane</keyword>
<evidence type="ECO:0000313" key="2">
    <source>
        <dbReference type="EMBL" id="QMV75887.1"/>
    </source>
</evidence>
<keyword evidence="3" id="KW-1185">Reference proteome</keyword>
<sequence length="66" mass="7264">MNYTAVQGGRLLSFNTTLVLLAVCCVSLLLGFSWRDKVWAPWLMLASVCGLLGLMARTIYDLLARG</sequence>
<dbReference type="KEGG" id="cpis:HS961_22045"/>
<proteinExistence type="predicted"/>
<evidence type="ECO:0000256" key="1">
    <source>
        <dbReference type="SAM" id="Phobius"/>
    </source>
</evidence>
<feature type="transmembrane region" description="Helical" evidence="1">
    <location>
        <begin position="12"/>
        <end position="33"/>
    </location>
</feature>
<keyword evidence="1" id="KW-1133">Transmembrane helix</keyword>
<dbReference type="AlphaFoldDB" id="A0A7G5EPG2"/>
<keyword evidence="1" id="KW-0472">Membrane</keyword>
<dbReference type="EMBL" id="CP058554">
    <property type="protein sequence ID" value="QMV75887.1"/>
    <property type="molecule type" value="Genomic_DNA"/>
</dbReference>
<reference evidence="2 3" key="1">
    <citation type="journal article" date="2020" name="G3 (Bethesda)">
        <title>CeMbio - The Caenorhabditis elegans Microbiome Resource.</title>
        <authorList>
            <person name="Dirksen P."/>
            <person name="Assie A."/>
            <person name="Zimmermann J."/>
            <person name="Zhang F."/>
            <person name="Tietje A.M."/>
            <person name="Marsh S.A."/>
            <person name="Felix M.A."/>
            <person name="Shapira M."/>
            <person name="Kaleta C."/>
            <person name="Schulenburg H."/>
            <person name="Samuel B."/>
        </authorList>
    </citation>
    <scope>NUCLEOTIDE SEQUENCE [LARGE SCALE GENOMIC DNA]</scope>
    <source>
        <strain evidence="2 3">BIGb0172</strain>
    </source>
</reference>
<organism evidence="2 3">
    <name type="scientific">Comamonas piscis</name>
    <dbReference type="NCBI Taxonomy" id="1562974"/>
    <lineage>
        <taxon>Bacteria</taxon>
        <taxon>Pseudomonadati</taxon>
        <taxon>Pseudomonadota</taxon>
        <taxon>Betaproteobacteria</taxon>
        <taxon>Burkholderiales</taxon>
        <taxon>Comamonadaceae</taxon>
        <taxon>Comamonas</taxon>
    </lineage>
</organism>
<feature type="transmembrane region" description="Helical" evidence="1">
    <location>
        <begin position="39"/>
        <end position="60"/>
    </location>
</feature>
<gene>
    <name evidence="2" type="ORF">HS961_22045</name>
</gene>